<comment type="caution">
    <text evidence="8">The sequence shown here is derived from an EMBL/GenBank/DDBJ whole genome shotgun (WGS) entry which is preliminary data.</text>
</comment>
<organism evidence="8 9">
    <name type="scientific">Penicillium vulpinum</name>
    <dbReference type="NCBI Taxonomy" id="29845"/>
    <lineage>
        <taxon>Eukaryota</taxon>
        <taxon>Fungi</taxon>
        <taxon>Dikarya</taxon>
        <taxon>Ascomycota</taxon>
        <taxon>Pezizomycotina</taxon>
        <taxon>Eurotiomycetes</taxon>
        <taxon>Eurotiomycetidae</taxon>
        <taxon>Eurotiales</taxon>
        <taxon>Aspergillaceae</taxon>
        <taxon>Penicillium</taxon>
    </lineage>
</organism>
<feature type="transmembrane region" description="Helical" evidence="6">
    <location>
        <begin position="83"/>
        <end position="102"/>
    </location>
</feature>
<reference evidence="9" key="1">
    <citation type="journal article" date="2017" name="Nat. Microbiol.">
        <title>Global analysis of biosynthetic gene clusters reveals vast potential of secondary metabolite production in Penicillium species.</title>
        <authorList>
            <person name="Nielsen J.C."/>
            <person name="Grijseels S."/>
            <person name="Prigent S."/>
            <person name="Ji B."/>
            <person name="Dainat J."/>
            <person name="Nielsen K.F."/>
            <person name="Frisvad J.C."/>
            <person name="Workman M."/>
            <person name="Nielsen J."/>
        </authorList>
    </citation>
    <scope>NUCLEOTIDE SEQUENCE [LARGE SCALE GENOMIC DNA]</scope>
    <source>
        <strain evidence="9">IBT 29486</strain>
    </source>
</reference>
<dbReference type="Pfam" id="PF02453">
    <property type="entry name" value="Reticulon"/>
    <property type="match status" value="1"/>
</dbReference>
<dbReference type="InterPro" id="IPR003388">
    <property type="entry name" value="Reticulon"/>
</dbReference>
<feature type="domain" description="Reticulon" evidence="7">
    <location>
        <begin position="70"/>
        <end position="267"/>
    </location>
</feature>
<dbReference type="AlphaFoldDB" id="A0A1V6RVH3"/>
<evidence type="ECO:0000256" key="1">
    <source>
        <dbReference type="ARBA" id="ARBA00004477"/>
    </source>
</evidence>
<dbReference type="GO" id="GO:0005789">
    <property type="term" value="C:endoplasmic reticulum membrane"/>
    <property type="evidence" value="ECO:0007669"/>
    <property type="project" value="UniProtKB-SubCell"/>
</dbReference>
<dbReference type="OrthoDB" id="567788at2759"/>
<feature type="transmembrane region" description="Helical" evidence="6">
    <location>
        <begin position="108"/>
        <end position="127"/>
    </location>
</feature>
<dbReference type="STRING" id="29845.A0A1V6RVH3"/>
<feature type="transmembrane region" description="Helical" evidence="6">
    <location>
        <begin position="198"/>
        <end position="216"/>
    </location>
</feature>
<evidence type="ECO:0000256" key="6">
    <source>
        <dbReference type="RuleBase" id="RU363132"/>
    </source>
</evidence>
<comment type="subcellular location">
    <subcellularLocation>
        <location evidence="1 6">Endoplasmic reticulum membrane</location>
        <topology evidence="1 6">Multi-pass membrane protein</topology>
    </subcellularLocation>
</comment>
<keyword evidence="9" id="KW-1185">Reference proteome</keyword>
<keyword evidence="4 6" id="KW-1133">Transmembrane helix</keyword>
<proteinExistence type="predicted"/>
<dbReference type="PROSITE" id="PS50845">
    <property type="entry name" value="RETICULON"/>
    <property type="match status" value="1"/>
</dbReference>
<gene>
    <name evidence="8" type="ORF">PENVUL_c024G03750</name>
</gene>
<keyword evidence="2 6" id="KW-0812">Transmembrane</keyword>
<evidence type="ECO:0000313" key="8">
    <source>
        <dbReference type="EMBL" id="OQE05494.1"/>
    </source>
</evidence>
<keyword evidence="3 6" id="KW-0256">Endoplasmic reticulum</keyword>
<sequence length="363" mass="40130">MASGDVTYPNTGSKSTCSISDVITKGPIVDNMKSEASRTSEELRDLKNSRVTPSTTTLDGQPLTPYHSLMYSLLSWEQPRATAVSYASVICFIFAARYLPLLRWVFKFLYMSLGLTATVEIAGHVILNRGIASGFRPRRYYTVPKETVEAVLEDLEQLADFFLIEFQRILFAENILHTLLAFTAAFTGYWLIRFVPFWGLAVIAVTTTYFAPLIYISNQEIIDEQIVNIQEIIHSQTNQLRDMAGERTSHATGLMKQYVGEYSSKAQGYIGSRRSTSPEATKIVSPIKRETVTEPVKAAPVKSEPIADSPVPITAPVVEPVVKHEDFPEAPKAAPIAHALDSDIVASVEPAEEAGDREPLLAI</sequence>
<evidence type="ECO:0000256" key="5">
    <source>
        <dbReference type="ARBA" id="ARBA00023136"/>
    </source>
</evidence>
<keyword evidence="5 6" id="KW-0472">Membrane</keyword>
<dbReference type="Proteomes" id="UP000191518">
    <property type="component" value="Unassembled WGS sequence"/>
</dbReference>
<evidence type="ECO:0000256" key="4">
    <source>
        <dbReference type="ARBA" id="ARBA00022989"/>
    </source>
</evidence>
<dbReference type="EMBL" id="MDYP01000024">
    <property type="protein sequence ID" value="OQE05494.1"/>
    <property type="molecule type" value="Genomic_DNA"/>
</dbReference>
<accession>A0A1V6RVH3</accession>
<feature type="transmembrane region" description="Helical" evidence="6">
    <location>
        <begin position="175"/>
        <end position="192"/>
    </location>
</feature>
<evidence type="ECO:0000256" key="2">
    <source>
        <dbReference type="ARBA" id="ARBA00022692"/>
    </source>
</evidence>
<name>A0A1V6RVH3_9EURO</name>
<evidence type="ECO:0000259" key="7">
    <source>
        <dbReference type="PROSITE" id="PS50845"/>
    </source>
</evidence>
<protein>
    <recommendedName>
        <fullName evidence="6">Reticulon-like protein</fullName>
    </recommendedName>
</protein>
<evidence type="ECO:0000256" key="3">
    <source>
        <dbReference type="ARBA" id="ARBA00022824"/>
    </source>
</evidence>
<evidence type="ECO:0000313" key="9">
    <source>
        <dbReference type="Proteomes" id="UP000191518"/>
    </source>
</evidence>